<feature type="region of interest" description="Disordered" evidence="8">
    <location>
        <begin position="1"/>
        <end position="22"/>
    </location>
</feature>
<evidence type="ECO:0000313" key="12">
    <source>
        <dbReference type="RefSeq" id="XP_020087447.1"/>
    </source>
</evidence>
<dbReference type="OrthoDB" id="2019109at2759"/>
<dbReference type="PANTHER" id="PTHR31044:SF35">
    <property type="entry name" value="GLUCAN ENDO-1,3-BETA-GLUCOSIDASE 4-LIKE"/>
    <property type="match status" value="1"/>
</dbReference>
<accession>A0A6P5EVC1</accession>
<keyword evidence="2" id="KW-1003">Cell membrane</keyword>
<evidence type="ECO:0000256" key="2">
    <source>
        <dbReference type="ARBA" id="ARBA00022475"/>
    </source>
</evidence>
<evidence type="ECO:0000256" key="8">
    <source>
        <dbReference type="SAM" id="MobiDB-lite"/>
    </source>
</evidence>
<keyword evidence="6" id="KW-1015">Disulfide bond</keyword>
<evidence type="ECO:0000259" key="10">
    <source>
        <dbReference type="SMART" id="SM00768"/>
    </source>
</evidence>
<keyword evidence="4 9" id="KW-0732">Signal</keyword>
<evidence type="ECO:0000256" key="5">
    <source>
        <dbReference type="ARBA" id="ARBA00023136"/>
    </source>
</evidence>
<dbReference type="FunFam" id="1.20.58.1040:FF:000001">
    <property type="entry name" value="Glucan endo-1,3-beta-glucosidase 4"/>
    <property type="match status" value="1"/>
</dbReference>
<keyword evidence="5" id="KW-0472">Membrane</keyword>
<dbReference type="InterPro" id="IPR012946">
    <property type="entry name" value="X8"/>
</dbReference>
<evidence type="ECO:0000256" key="7">
    <source>
        <dbReference type="ARBA" id="ARBA00023180"/>
    </source>
</evidence>
<protein>
    <submittedName>
        <fullName evidence="12">Glucan endo-1,3-beta-glucosidase 4 isoform X1</fullName>
    </submittedName>
</protein>
<reference evidence="12" key="2">
    <citation type="submission" date="2025-08" db="UniProtKB">
        <authorList>
            <consortium name="RefSeq"/>
        </authorList>
    </citation>
    <scope>IDENTIFICATION</scope>
    <source>
        <tissue evidence="12">Leaf</tissue>
    </source>
</reference>
<keyword evidence="3" id="KW-0449">Lipoprotein</keyword>
<feature type="signal peptide" evidence="9">
    <location>
        <begin position="1"/>
        <end position="46"/>
    </location>
</feature>
<evidence type="ECO:0000256" key="1">
    <source>
        <dbReference type="ARBA" id="ARBA00004609"/>
    </source>
</evidence>
<feature type="domain" description="X8" evidence="10">
    <location>
        <begin position="52"/>
        <end position="137"/>
    </location>
</feature>
<dbReference type="AlphaFoldDB" id="A0A6P5EVC1"/>
<name>A0A6P5EVC1_ANACO</name>
<evidence type="ECO:0000313" key="11">
    <source>
        <dbReference type="Proteomes" id="UP000515123"/>
    </source>
</evidence>
<keyword evidence="11" id="KW-1185">Reference proteome</keyword>
<sequence length="141" mass="15458">MHIQILGNNQTNLGRPPETDKMSSVRSRVLPSLLLFMLISLGSADGADLGRQWCIADEQATDELLQQALDWACGVGGADCRMIQPNKPCYLPNTLKDHASFAFNSYWQKFKNKGGSCYFSAAAMVTDLNPSHGSCQFESVP</sequence>
<dbReference type="Proteomes" id="UP000515123">
    <property type="component" value="Linkage group 4"/>
</dbReference>
<keyword evidence="7" id="KW-0325">Glycoprotein</keyword>
<dbReference type="GO" id="GO:0009506">
    <property type="term" value="C:plasmodesma"/>
    <property type="evidence" value="ECO:0007669"/>
    <property type="project" value="UniProtKB-ARBA"/>
</dbReference>
<feature type="compositionally biased region" description="Polar residues" evidence="8">
    <location>
        <begin position="1"/>
        <end position="13"/>
    </location>
</feature>
<proteinExistence type="predicted"/>
<dbReference type="InterPro" id="IPR044788">
    <property type="entry name" value="X8_dom_prot"/>
</dbReference>
<dbReference type="SMART" id="SM00768">
    <property type="entry name" value="X8"/>
    <property type="match status" value="1"/>
</dbReference>
<evidence type="ECO:0000256" key="6">
    <source>
        <dbReference type="ARBA" id="ARBA00023157"/>
    </source>
</evidence>
<organism evidence="11 12">
    <name type="scientific">Ananas comosus</name>
    <name type="common">Pineapple</name>
    <name type="synonym">Ananas ananas</name>
    <dbReference type="NCBI Taxonomy" id="4615"/>
    <lineage>
        <taxon>Eukaryota</taxon>
        <taxon>Viridiplantae</taxon>
        <taxon>Streptophyta</taxon>
        <taxon>Embryophyta</taxon>
        <taxon>Tracheophyta</taxon>
        <taxon>Spermatophyta</taxon>
        <taxon>Magnoliopsida</taxon>
        <taxon>Liliopsida</taxon>
        <taxon>Poales</taxon>
        <taxon>Bromeliaceae</taxon>
        <taxon>Bromelioideae</taxon>
        <taxon>Ananas</taxon>
    </lineage>
</organism>
<dbReference type="RefSeq" id="XP_020087447.1">
    <property type="nucleotide sequence ID" value="XM_020231858.1"/>
</dbReference>
<evidence type="ECO:0000256" key="9">
    <source>
        <dbReference type="SAM" id="SignalP"/>
    </source>
</evidence>
<comment type="subcellular location">
    <subcellularLocation>
        <location evidence="1">Cell membrane</location>
        <topology evidence="1">Lipid-anchor</topology>
        <topology evidence="1">GPI-anchor</topology>
    </subcellularLocation>
</comment>
<dbReference type="GeneID" id="109709562"/>
<dbReference type="Pfam" id="PF07983">
    <property type="entry name" value="X8"/>
    <property type="match status" value="1"/>
</dbReference>
<dbReference type="PANTHER" id="PTHR31044">
    <property type="entry name" value="BETA-1,3 GLUCANASE"/>
    <property type="match status" value="1"/>
</dbReference>
<dbReference type="GO" id="GO:0098552">
    <property type="term" value="C:side of membrane"/>
    <property type="evidence" value="ECO:0007669"/>
    <property type="project" value="UniProtKB-KW"/>
</dbReference>
<keyword evidence="3" id="KW-0336">GPI-anchor</keyword>
<reference evidence="11" key="1">
    <citation type="journal article" date="2015" name="Nat. Genet.">
        <title>The pineapple genome and the evolution of CAM photosynthesis.</title>
        <authorList>
            <person name="Ming R."/>
            <person name="VanBuren R."/>
            <person name="Wai C.M."/>
            <person name="Tang H."/>
            <person name="Schatz M.C."/>
            <person name="Bowers J.E."/>
            <person name="Lyons E."/>
            <person name="Wang M.L."/>
            <person name="Chen J."/>
            <person name="Biggers E."/>
            <person name="Zhang J."/>
            <person name="Huang L."/>
            <person name="Zhang L."/>
            <person name="Miao W."/>
            <person name="Zhang J."/>
            <person name="Ye Z."/>
            <person name="Miao C."/>
            <person name="Lin Z."/>
            <person name="Wang H."/>
            <person name="Zhou H."/>
            <person name="Yim W.C."/>
            <person name="Priest H.D."/>
            <person name="Zheng C."/>
            <person name="Woodhouse M."/>
            <person name="Edger P.P."/>
            <person name="Guyot R."/>
            <person name="Guo H.B."/>
            <person name="Guo H."/>
            <person name="Zheng G."/>
            <person name="Singh R."/>
            <person name="Sharma A."/>
            <person name="Min X."/>
            <person name="Zheng Y."/>
            <person name="Lee H."/>
            <person name="Gurtowski J."/>
            <person name="Sedlazeck F.J."/>
            <person name="Harkess A."/>
            <person name="McKain M.R."/>
            <person name="Liao Z."/>
            <person name="Fang J."/>
            <person name="Liu J."/>
            <person name="Zhang X."/>
            <person name="Zhang Q."/>
            <person name="Hu W."/>
            <person name="Qin Y."/>
            <person name="Wang K."/>
            <person name="Chen L.Y."/>
            <person name="Shirley N."/>
            <person name="Lin Y.R."/>
            <person name="Liu L.Y."/>
            <person name="Hernandez A.G."/>
            <person name="Wright C.L."/>
            <person name="Bulone V."/>
            <person name="Tuskan G.A."/>
            <person name="Heath K."/>
            <person name="Zee F."/>
            <person name="Moore P.H."/>
            <person name="Sunkar R."/>
            <person name="Leebens-Mack J.H."/>
            <person name="Mockler T."/>
            <person name="Bennetzen J.L."/>
            <person name="Freeling M."/>
            <person name="Sankoff D."/>
            <person name="Paterson A.H."/>
            <person name="Zhu X."/>
            <person name="Yang X."/>
            <person name="Smith J.A."/>
            <person name="Cushman J.C."/>
            <person name="Paull R.E."/>
            <person name="Yu Q."/>
        </authorList>
    </citation>
    <scope>NUCLEOTIDE SEQUENCE [LARGE SCALE GENOMIC DNA]</scope>
    <source>
        <strain evidence="11">cv. F153</strain>
    </source>
</reference>
<dbReference type="GO" id="GO:0005886">
    <property type="term" value="C:plasma membrane"/>
    <property type="evidence" value="ECO:0007669"/>
    <property type="project" value="UniProtKB-SubCell"/>
</dbReference>
<feature type="chain" id="PRO_5028424446" evidence="9">
    <location>
        <begin position="47"/>
        <end position="141"/>
    </location>
</feature>
<dbReference type="Gramene" id="Aco002303.1.mrna1">
    <property type="protein sequence ID" value="Aco002303.1.mrna1"/>
    <property type="gene ID" value="Aco002303.1.path1"/>
</dbReference>
<evidence type="ECO:0000256" key="4">
    <source>
        <dbReference type="ARBA" id="ARBA00022729"/>
    </source>
</evidence>
<gene>
    <name evidence="12" type="primary">LOC109709562</name>
</gene>
<dbReference type="Gene3D" id="1.20.58.1040">
    <property type="match status" value="1"/>
</dbReference>
<evidence type="ECO:0000256" key="3">
    <source>
        <dbReference type="ARBA" id="ARBA00022622"/>
    </source>
</evidence>